<feature type="domain" description="MmeI-like target recognition" evidence="8">
    <location>
        <begin position="664"/>
        <end position="866"/>
    </location>
</feature>
<evidence type="ECO:0000256" key="4">
    <source>
        <dbReference type="ARBA" id="ARBA00047942"/>
    </source>
</evidence>
<keyword evidence="3 11" id="KW-0808">Transferase</keyword>
<feature type="domain" description="MmeI-like C-terminal" evidence="9">
    <location>
        <begin position="874"/>
        <end position="950"/>
    </location>
</feature>
<dbReference type="PANTHER" id="PTHR33841:SF1">
    <property type="entry name" value="DNA METHYLTRANSFERASE A"/>
    <property type="match status" value="1"/>
</dbReference>
<feature type="domain" description="MmeI-like N-terminal" evidence="6">
    <location>
        <begin position="31"/>
        <end position="206"/>
    </location>
</feature>
<dbReference type="Pfam" id="PF20464">
    <property type="entry name" value="MmeI_N"/>
    <property type="match status" value="1"/>
</dbReference>
<dbReference type="InterPro" id="IPR046816">
    <property type="entry name" value="MmeI_Mtase"/>
</dbReference>
<dbReference type="EC" id="2.1.1.72" evidence="1"/>
<dbReference type="REBASE" id="124512">
    <property type="entry name" value="Cla25ORF1560P"/>
</dbReference>
<dbReference type="GO" id="GO:0032259">
    <property type="term" value="P:methylation"/>
    <property type="evidence" value="ECO:0007669"/>
    <property type="project" value="UniProtKB-KW"/>
</dbReference>
<dbReference type="InterPro" id="IPR046820">
    <property type="entry name" value="MmeI_TRD"/>
</dbReference>
<dbReference type="SUPFAM" id="SSF53335">
    <property type="entry name" value="S-adenosyl-L-methionine-dependent methyltransferases"/>
    <property type="match status" value="1"/>
</dbReference>
<dbReference type="Pfam" id="PF20467">
    <property type="entry name" value="MmeI_C"/>
    <property type="match status" value="1"/>
</dbReference>
<dbReference type="Pfam" id="PF20465">
    <property type="entry name" value="MmeI_hel"/>
    <property type="match status" value="1"/>
</dbReference>
<dbReference type="KEGG" id="clw:CLAC_01560"/>
<evidence type="ECO:0000256" key="3">
    <source>
        <dbReference type="ARBA" id="ARBA00022679"/>
    </source>
</evidence>
<evidence type="ECO:0000259" key="10">
    <source>
        <dbReference type="Pfam" id="PF20473"/>
    </source>
</evidence>
<feature type="region of interest" description="Disordered" evidence="5">
    <location>
        <begin position="1"/>
        <end position="20"/>
    </location>
</feature>
<dbReference type="EMBL" id="CP006841">
    <property type="protein sequence ID" value="ALA66635.1"/>
    <property type="molecule type" value="Genomic_DNA"/>
</dbReference>
<dbReference type="Pfam" id="PF20473">
    <property type="entry name" value="MmeI_Mtase"/>
    <property type="match status" value="1"/>
</dbReference>
<evidence type="ECO:0000259" key="6">
    <source>
        <dbReference type="Pfam" id="PF20464"/>
    </source>
</evidence>
<gene>
    <name evidence="11" type="ORF">CLAC_01560</name>
</gene>
<dbReference type="PANTHER" id="PTHR33841">
    <property type="entry name" value="DNA METHYLTRANSFERASE YEEA-RELATED"/>
    <property type="match status" value="1"/>
</dbReference>
<evidence type="ECO:0000259" key="8">
    <source>
        <dbReference type="Pfam" id="PF20466"/>
    </source>
</evidence>
<evidence type="ECO:0000259" key="9">
    <source>
        <dbReference type="Pfam" id="PF20467"/>
    </source>
</evidence>
<evidence type="ECO:0000259" key="7">
    <source>
        <dbReference type="Pfam" id="PF20465"/>
    </source>
</evidence>
<dbReference type="Gene3D" id="3.40.50.150">
    <property type="entry name" value="Vaccinia Virus protein VP39"/>
    <property type="match status" value="1"/>
</dbReference>
<evidence type="ECO:0000313" key="11">
    <source>
        <dbReference type="EMBL" id="ALA66635.1"/>
    </source>
</evidence>
<dbReference type="InterPro" id="IPR046817">
    <property type="entry name" value="MmeI_N"/>
</dbReference>
<reference evidence="11 12" key="1">
    <citation type="submission" date="2013-10" db="EMBL/GenBank/DDBJ databases">
        <title>Complete genome sequence of Corynebacterium lactis DSM 45799(T), isolated from raw cow milk.</title>
        <authorList>
            <person name="Ruckert C."/>
            <person name="Albersmeier A."/>
            <person name="Lipski A."/>
            <person name="Kalinowski J."/>
        </authorList>
    </citation>
    <scope>NUCLEOTIDE SEQUENCE [LARGE SCALE GENOMIC DNA]</scope>
    <source>
        <strain evidence="11 12">RW2-5</strain>
    </source>
</reference>
<dbReference type="GO" id="GO:0009007">
    <property type="term" value="F:site-specific DNA-methyltransferase (adenine-specific) activity"/>
    <property type="evidence" value="ECO:0007669"/>
    <property type="project" value="UniProtKB-EC"/>
</dbReference>
<dbReference type="STRING" id="1408189.CLAC_01560"/>
<feature type="domain" description="MmeI-like DNA-methyltransferase" evidence="10">
    <location>
        <begin position="383"/>
        <end position="640"/>
    </location>
</feature>
<dbReference type="PATRIC" id="fig|1408189.4.peg.311"/>
<dbReference type="Proteomes" id="UP000058446">
    <property type="component" value="Chromosome"/>
</dbReference>
<proteinExistence type="predicted"/>
<protein>
    <recommendedName>
        <fullName evidence="1">site-specific DNA-methyltransferase (adenine-specific)</fullName>
        <ecNumber evidence="1">2.1.1.72</ecNumber>
    </recommendedName>
</protein>
<dbReference type="Pfam" id="PF20466">
    <property type="entry name" value="MmeI_TRD"/>
    <property type="match status" value="1"/>
</dbReference>
<dbReference type="AlphaFoldDB" id="A0A0K2GXW7"/>
<feature type="compositionally biased region" description="Polar residues" evidence="5">
    <location>
        <begin position="1"/>
        <end position="18"/>
    </location>
</feature>
<evidence type="ECO:0000256" key="2">
    <source>
        <dbReference type="ARBA" id="ARBA00022603"/>
    </source>
</evidence>
<accession>A0A0K2GXW7</accession>
<comment type="catalytic activity">
    <reaction evidence="4">
        <text>a 2'-deoxyadenosine in DNA + S-adenosyl-L-methionine = an N(6)-methyl-2'-deoxyadenosine in DNA + S-adenosyl-L-homocysteine + H(+)</text>
        <dbReference type="Rhea" id="RHEA:15197"/>
        <dbReference type="Rhea" id="RHEA-COMP:12418"/>
        <dbReference type="Rhea" id="RHEA-COMP:12419"/>
        <dbReference type="ChEBI" id="CHEBI:15378"/>
        <dbReference type="ChEBI" id="CHEBI:57856"/>
        <dbReference type="ChEBI" id="CHEBI:59789"/>
        <dbReference type="ChEBI" id="CHEBI:90615"/>
        <dbReference type="ChEBI" id="CHEBI:90616"/>
        <dbReference type="EC" id="2.1.1.72"/>
    </reaction>
</comment>
<dbReference type="InterPro" id="IPR046818">
    <property type="entry name" value="MmeI_C"/>
</dbReference>
<name>A0A0K2GXW7_9CORY</name>
<evidence type="ECO:0000313" key="12">
    <source>
        <dbReference type="Proteomes" id="UP000058446"/>
    </source>
</evidence>
<dbReference type="InterPro" id="IPR029063">
    <property type="entry name" value="SAM-dependent_MTases_sf"/>
</dbReference>
<keyword evidence="2 11" id="KW-0489">Methyltransferase</keyword>
<keyword evidence="12" id="KW-1185">Reference proteome</keyword>
<dbReference type="RefSeq" id="WP_245621928.1">
    <property type="nucleotide sequence ID" value="NZ_CP006841.1"/>
</dbReference>
<dbReference type="InterPro" id="IPR046819">
    <property type="entry name" value="MmeI_hel"/>
</dbReference>
<dbReference type="InterPro" id="IPR050953">
    <property type="entry name" value="N4_N6_ade-DNA_methylase"/>
</dbReference>
<feature type="domain" description="MmeI-like helicase spacer" evidence="7">
    <location>
        <begin position="217"/>
        <end position="292"/>
    </location>
</feature>
<evidence type="ECO:0000256" key="1">
    <source>
        <dbReference type="ARBA" id="ARBA00011900"/>
    </source>
</evidence>
<organism evidence="11 12">
    <name type="scientific">Corynebacterium lactis RW2-5</name>
    <dbReference type="NCBI Taxonomy" id="1408189"/>
    <lineage>
        <taxon>Bacteria</taxon>
        <taxon>Bacillati</taxon>
        <taxon>Actinomycetota</taxon>
        <taxon>Actinomycetes</taxon>
        <taxon>Mycobacteriales</taxon>
        <taxon>Corynebacteriaceae</taxon>
        <taxon>Corynebacterium</taxon>
    </lineage>
</organism>
<sequence length="953" mass="107407">MNVMNQSPPPSLQNAESKNQLKNEIRRREAARLFTEQWEGRGYEKGDTGSFWLSLLSDVVGMQDVTTNVRFEKRTSARGFIDVVIADAKTFIEQKSLGVDLDKAEVRQGVKVTPFQQARNYANTLPNSQRPDYIIVCNFGEFRIHDLNKEDSENDYLSFQLSELAEQLNLLDFLVDPQRARQVREEKVSMDAGVLVGKLYEGLRKQYLDPDSEENQHALNVLCVRLVFCLFAEDAGLFHKDALYRYLHGAPPHLVRGMLKELFQVLNTPVGQRDPYLDEALKAFPYVNGGLFAEEAEIPPFTEGLIDLLLHEVSQDTDWSTISPTIFGGVFESTLNPETRAKGGMHYTSPENIHKVIDPLFLDGLKAELAEILEDATLGPVKRKNALTKFHNKLAGLRFFDPACGSGNFLTETYISLRRMENKILSVLVGDQNVLGFDDIGATPLKISLNQFYGVEINDFAVAVASTALWIAQLQANIEAQTIITSNIEDLPLHDAAHIHHANALCVDWADILAPGECNYIIGNPPFLGARNQSKEQKAEIKDVFPAGTKNVGNIDYVAGWYIKAAEYIGDNPVRAAFVSTNSICQGEQVANIWFPVTRLGFHIDFAHDTFRWGNEASDQAHVFCVIVGFSKQDDSVRLFHYAHPDAEPELQFPSRLNPYLADAEDVFVWNRSKPICDVPKMGIGNKPIDGGHYLFTTEEKEEFLAQEPYAEKFFRKFLGSREFIQGLERWVLWLGEATPADFKKMPKAREKVQAVRDFRLASKSAPTRKLAEKPTRFHVENMPEGTSIVVPQVSSEKRNYIPIGFSGPEVLYSDKIRLIPNARLYHFGILTSQFHNSWMRTVGVRLKSDYSYSNGIVYNNFVWPEPDAEVEADVVKHAQAVLDARELYTGSTLADMYDPDNAFLYPELVKAHKELDAAVERAYGVDFSALHDDAREQEIVAHLFELYSEAVG</sequence>
<evidence type="ECO:0000256" key="5">
    <source>
        <dbReference type="SAM" id="MobiDB-lite"/>
    </source>
</evidence>